<protein>
    <submittedName>
        <fullName evidence="1">Uncharacterized protein</fullName>
    </submittedName>
</protein>
<dbReference type="Proteomes" id="UP001164746">
    <property type="component" value="Chromosome 3"/>
</dbReference>
<feature type="non-terminal residue" evidence="1">
    <location>
        <position position="80"/>
    </location>
</feature>
<organism evidence="1 2">
    <name type="scientific">Mya arenaria</name>
    <name type="common">Soft-shell clam</name>
    <dbReference type="NCBI Taxonomy" id="6604"/>
    <lineage>
        <taxon>Eukaryota</taxon>
        <taxon>Metazoa</taxon>
        <taxon>Spiralia</taxon>
        <taxon>Lophotrochozoa</taxon>
        <taxon>Mollusca</taxon>
        <taxon>Bivalvia</taxon>
        <taxon>Autobranchia</taxon>
        <taxon>Heteroconchia</taxon>
        <taxon>Euheterodonta</taxon>
        <taxon>Imparidentia</taxon>
        <taxon>Neoheterodontei</taxon>
        <taxon>Myida</taxon>
        <taxon>Myoidea</taxon>
        <taxon>Myidae</taxon>
        <taxon>Mya</taxon>
    </lineage>
</organism>
<reference evidence="1" key="1">
    <citation type="submission" date="2022-11" db="EMBL/GenBank/DDBJ databases">
        <title>Centuries of genome instability and evolution in soft-shell clam transmissible cancer (bioRxiv).</title>
        <authorList>
            <person name="Hart S.F.M."/>
            <person name="Yonemitsu M.A."/>
            <person name="Giersch R.M."/>
            <person name="Beal B.F."/>
            <person name="Arriagada G."/>
            <person name="Davis B.W."/>
            <person name="Ostrander E.A."/>
            <person name="Goff S.P."/>
            <person name="Metzger M.J."/>
        </authorList>
    </citation>
    <scope>NUCLEOTIDE SEQUENCE</scope>
    <source>
        <strain evidence="1">MELC-2E11</strain>
        <tissue evidence="1">Siphon/mantle</tissue>
    </source>
</reference>
<feature type="non-terminal residue" evidence="1">
    <location>
        <position position="1"/>
    </location>
</feature>
<evidence type="ECO:0000313" key="2">
    <source>
        <dbReference type="Proteomes" id="UP001164746"/>
    </source>
</evidence>
<name>A0ABY7DTU6_MYAAR</name>
<dbReference type="EMBL" id="CP111014">
    <property type="protein sequence ID" value="WAR00081.1"/>
    <property type="molecule type" value="Genomic_DNA"/>
</dbReference>
<sequence>RASSPPPDKARINKSEAKFMFILMDRQGMLLSHVVPNGYSKRTDTCDCKKGRTRLELSLLDLEAVEYPPFSPDLAPVEFA</sequence>
<proteinExistence type="predicted"/>
<gene>
    <name evidence="1" type="ORF">MAR_024453</name>
</gene>
<keyword evidence="2" id="KW-1185">Reference proteome</keyword>
<evidence type="ECO:0000313" key="1">
    <source>
        <dbReference type="EMBL" id="WAR00081.1"/>
    </source>
</evidence>
<accession>A0ABY7DTU6</accession>